<sequence length="69" mass="7484">MSLDTLAAPSRFAVRIAHHFGEIADTLDWDHSRWLALDVRLQATGKAPEALTLAEVNAAIAATMQEAAR</sequence>
<dbReference type="OrthoDB" id="6053227at2"/>
<gene>
    <name evidence="1" type="ORF">E5352_08155</name>
</gene>
<name>A0A4S2CZ81_STEMA</name>
<reference evidence="1 2" key="1">
    <citation type="submission" date="2019-04" db="EMBL/GenBank/DDBJ databases">
        <title>Microbes associate with the intestines of laboratory mice.</title>
        <authorList>
            <person name="Navarre W."/>
            <person name="Wong E."/>
            <person name="Huang K."/>
            <person name="Tropini C."/>
            <person name="Ng K."/>
            <person name="Yu B."/>
        </authorList>
    </citation>
    <scope>NUCLEOTIDE SEQUENCE [LARGE SCALE GENOMIC DNA]</scope>
    <source>
        <strain evidence="1 2">NM62_B4-13</strain>
    </source>
</reference>
<comment type="caution">
    <text evidence="1">The sequence shown here is derived from an EMBL/GenBank/DDBJ whole genome shotgun (WGS) entry which is preliminary data.</text>
</comment>
<evidence type="ECO:0000313" key="1">
    <source>
        <dbReference type="EMBL" id="TGY34418.1"/>
    </source>
</evidence>
<dbReference type="Proteomes" id="UP000306631">
    <property type="component" value="Unassembled WGS sequence"/>
</dbReference>
<accession>A0A4S2CZ81</accession>
<evidence type="ECO:0000313" key="2">
    <source>
        <dbReference type="Proteomes" id="UP000306631"/>
    </source>
</evidence>
<organism evidence="1 2">
    <name type="scientific">Stenotrophomonas maltophilia</name>
    <name type="common">Pseudomonas maltophilia</name>
    <name type="synonym">Xanthomonas maltophilia</name>
    <dbReference type="NCBI Taxonomy" id="40324"/>
    <lineage>
        <taxon>Bacteria</taxon>
        <taxon>Pseudomonadati</taxon>
        <taxon>Pseudomonadota</taxon>
        <taxon>Gammaproteobacteria</taxon>
        <taxon>Lysobacterales</taxon>
        <taxon>Lysobacteraceae</taxon>
        <taxon>Stenotrophomonas</taxon>
        <taxon>Stenotrophomonas maltophilia group</taxon>
    </lineage>
</organism>
<protein>
    <submittedName>
        <fullName evidence="1">Uncharacterized protein</fullName>
    </submittedName>
</protein>
<dbReference type="RefSeq" id="WP_136004447.1">
    <property type="nucleotide sequence ID" value="NZ_SRYW01000006.1"/>
</dbReference>
<dbReference type="AlphaFoldDB" id="A0A4S2CZ81"/>
<dbReference type="EMBL" id="SRYW01000006">
    <property type="protein sequence ID" value="TGY34418.1"/>
    <property type="molecule type" value="Genomic_DNA"/>
</dbReference>
<proteinExistence type="predicted"/>